<dbReference type="AlphaFoldDB" id="A0A0P9M2M1"/>
<dbReference type="Proteomes" id="UP000050425">
    <property type="component" value="Unassembled WGS sequence"/>
</dbReference>
<dbReference type="PATRIC" id="fig|251702.3.peg.3652"/>
<sequence>MRQLRNTVTAEDISVHYLTVADGTQNAIVLWYKKLFV</sequence>
<proteinExistence type="predicted"/>
<comment type="caution">
    <text evidence="1">The sequence shown here is derived from an EMBL/GenBank/DDBJ whole genome shotgun (WGS) entry which is preliminary data.</text>
</comment>
<evidence type="ECO:0000313" key="1">
    <source>
        <dbReference type="EMBL" id="KPW51469.1"/>
    </source>
</evidence>
<name>A0A0P9M2M1_9PSED</name>
<organism evidence="1 2">
    <name type="scientific">Pseudomonas syringae pv. antirrhini</name>
    <dbReference type="NCBI Taxonomy" id="251702"/>
    <lineage>
        <taxon>Bacteria</taxon>
        <taxon>Pseudomonadati</taxon>
        <taxon>Pseudomonadota</taxon>
        <taxon>Gammaproteobacteria</taxon>
        <taxon>Pseudomonadales</taxon>
        <taxon>Pseudomonadaceae</taxon>
        <taxon>Pseudomonas</taxon>
    </lineage>
</organism>
<accession>A0A0P9M2M1</accession>
<protein>
    <submittedName>
        <fullName evidence="1">Uncharacterized protein</fullName>
    </submittedName>
</protein>
<dbReference type="EMBL" id="LJPT01000028">
    <property type="protein sequence ID" value="KPW51469.1"/>
    <property type="molecule type" value="Genomic_DNA"/>
</dbReference>
<evidence type="ECO:0000313" key="2">
    <source>
        <dbReference type="Proteomes" id="UP000050425"/>
    </source>
</evidence>
<reference evidence="1 2" key="1">
    <citation type="submission" date="2015-09" db="EMBL/GenBank/DDBJ databases">
        <title>Genome announcement of multiple Pseudomonas syringae strains.</title>
        <authorList>
            <person name="Thakur S."/>
            <person name="Wang P.W."/>
            <person name="Gong Y."/>
            <person name="Weir B.S."/>
            <person name="Guttman D.S."/>
        </authorList>
    </citation>
    <scope>NUCLEOTIDE SEQUENCE [LARGE SCALE GENOMIC DNA]</scope>
    <source>
        <strain evidence="1 2">ICMP4303</strain>
    </source>
</reference>
<gene>
    <name evidence="1" type="ORF">ALO88_101291</name>
</gene>